<dbReference type="InterPro" id="IPR004358">
    <property type="entry name" value="Sig_transdc_His_kin-like_C"/>
</dbReference>
<dbReference type="PANTHER" id="PTHR43047">
    <property type="entry name" value="TWO-COMPONENT HISTIDINE PROTEIN KINASE"/>
    <property type="match status" value="1"/>
</dbReference>
<evidence type="ECO:0000256" key="1">
    <source>
        <dbReference type="ARBA" id="ARBA00000085"/>
    </source>
</evidence>
<dbReference type="PANTHER" id="PTHR43047:SF72">
    <property type="entry name" value="OSMOSENSING HISTIDINE PROTEIN KINASE SLN1"/>
    <property type="match status" value="1"/>
</dbReference>
<dbReference type="EMBL" id="UINC01114832">
    <property type="protein sequence ID" value="SVC85419.1"/>
    <property type="molecule type" value="Genomic_DNA"/>
</dbReference>
<sequence>MVQATTNLLSNSIKFTPSGGLIHVQCRLAPSSSQADRVNMVEVSVSDNGLGIPVTEHGRIFDRFQQAESSLSDGPAGAGLGLAISKEIAVHRGGKTWVESEPDEGSTFFFTVPVADAIN</sequence>
<evidence type="ECO:0000313" key="6">
    <source>
        <dbReference type="EMBL" id="SVC85419.1"/>
    </source>
</evidence>
<dbReference type="InterPro" id="IPR003594">
    <property type="entry name" value="HATPase_dom"/>
</dbReference>
<keyword evidence="3" id="KW-0808">Transferase</keyword>
<keyword evidence="4" id="KW-0418">Kinase</keyword>
<name>A0A382QIT0_9ZZZZ</name>
<dbReference type="SMART" id="SM00387">
    <property type="entry name" value="HATPase_c"/>
    <property type="match status" value="1"/>
</dbReference>
<evidence type="ECO:0000256" key="2">
    <source>
        <dbReference type="ARBA" id="ARBA00012438"/>
    </source>
</evidence>
<proteinExistence type="predicted"/>
<evidence type="ECO:0000256" key="4">
    <source>
        <dbReference type="ARBA" id="ARBA00022777"/>
    </source>
</evidence>
<accession>A0A382QIT0</accession>
<dbReference type="GO" id="GO:0000155">
    <property type="term" value="F:phosphorelay sensor kinase activity"/>
    <property type="evidence" value="ECO:0007669"/>
    <property type="project" value="TreeGrafter"/>
</dbReference>
<reference evidence="6" key="1">
    <citation type="submission" date="2018-05" db="EMBL/GenBank/DDBJ databases">
        <authorList>
            <person name="Lanie J.A."/>
            <person name="Ng W.-L."/>
            <person name="Kazmierczak K.M."/>
            <person name="Andrzejewski T.M."/>
            <person name="Davidsen T.M."/>
            <person name="Wayne K.J."/>
            <person name="Tettelin H."/>
            <person name="Glass J.I."/>
            <person name="Rusch D."/>
            <person name="Podicherti R."/>
            <person name="Tsui H.-C.T."/>
            <person name="Winkler M.E."/>
        </authorList>
    </citation>
    <scope>NUCLEOTIDE SEQUENCE</scope>
</reference>
<dbReference type="Gene3D" id="3.30.565.10">
    <property type="entry name" value="Histidine kinase-like ATPase, C-terminal domain"/>
    <property type="match status" value="1"/>
</dbReference>
<feature type="domain" description="Histidine kinase" evidence="5">
    <location>
        <begin position="1"/>
        <end position="116"/>
    </location>
</feature>
<dbReference type="Pfam" id="PF02518">
    <property type="entry name" value="HATPase_c"/>
    <property type="match status" value="1"/>
</dbReference>
<dbReference type="GO" id="GO:0009927">
    <property type="term" value="F:histidine phosphotransfer kinase activity"/>
    <property type="evidence" value="ECO:0007669"/>
    <property type="project" value="TreeGrafter"/>
</dbReference>
<dbReference type="SUPFAM" id="SSF55874">
    <property type="entry name" value="ATPase domain of HSP90 chaperone/DNA topoisomerase II/histidine kinase"/>
    <property type="match status" value="1"/>
</dbReference>
<dbReference type="InterPro" id="IPR005467">
    <property type="entry name" value="His_kinase_dom"/>
</dbReference>
<dbReference type="InterPro" id="IPR036890">
    <property type="entry name" value="HATPase_C_sf"/>
</dbReference>
<gene>
    <name evidence="6" type="ORF">METZ01_LOCUS338273</name>
</gene>
<protein>
    <recommendedName>
        <fullName evidence="2">histidine kinase</fullName>
        <ecNumber evidence="2">2.7.13.3</ecNumber>
    </recommendedName>
</protein>
<dbReference type="PROSITE" id="PS50109">
    <property type="entry name" value="HIS_KIN"/>
    <property type="match status" value="1"/>
</dbReference>
<organism evidence="6">
    <name type="scientific">marine metagenome</name>
    <dbReference type="NCBI Taxonomy" id="408172"/>
    <lineage>
        <taxon>unclassified sequences</taxon>
        <taxon>metagenomes</taxon>
        <taxon>ecological metagenomes</taxon>
    </lineage>
</organism>
<dbReference type="EC" id="2.7.13.3" evidence="2"/>
<evidence type="ECO:0000259" key="5">
    <source>
        <dbReference type="PROSITE" id="PS50109"/>
    </source>
</evidence>
<evidence type="ECO:0000256" key="3">
    <source>
        <dbReference type="ARBA" id="ARBA00022679"/>
    </source>
</evidence>
<comment type="catalytic activity">
    <reaction evidence="1">
        <text>ATP + protein L-histidine = ADP + protein N-phospho-L-histidine.</text>
        <dbReference type="EC" id="2.7.13.3"/>
    </reaction>
</comment>
<dbReference type="AlphaFoldDB" id="A0A382QIT0"/>
<dbReference type="PRINTS" id="PR00344">
    <property type="entry name" value="BCTRLSENSOR"/>
</dbReference>
<dbReference type="GO" id="GO:0005886">
    <property type="term" value="C:plasma membrane"/>
    <property type="evidence" value="ECO:0007669"/>
    <property type="project" value="TreeGrafter"/>
</dbReference>